<dbReference type="InterPro" id="IPR013328">
    <property type="entry name" value="6PGD_dom2"/>
</dbReference>
<sequence length="296" mass="32647">MYINSIAIIGGGRVGSGIAIVTAKAGLQTILTEQSQELAEVALENIERDVDMQIARWGMTQSEKKLVLANLSIGADIERSQEADLVICSIQDEFEEQKEVFSLLNSLCRPETIFTTNASTLSITELANVLDHPENMLGLHFQDPVLKTKLVEIVRGFKTSDSTYETGRKFIQSLGKTGIEVFESPGFVTTRLILPLINEAMYALLENVASAEDIDTAMKLGYNMKMGPLEIADRMGLDRVLLSMDHLFKESGALKFRPCPLIKKLVRAQHVGVKTGEGFFTYDMQTGKKLPSPTSL</sequence>
<protein>
    <submittedName>
        <fullName evidence="6">3-hydroxybutyryl-CoA dehydrogenase</fullName>
    </submittedName>
</protein>
<dbReference type="InterPro" id="IPR006180">
    <property type="entry name" value="3-OHacyl-CoA_DH_CS"/>
</dbReference>
<dbReference type="Proteomes" id="UP000230821">
    <property type="component" value="Unassembled WGS sequence"/>
</dbReference>
<dbReference type="InterPro" id="IPR022694">
    <property type="entry name" value="3-OHacyl-CoA_DH"/>
</dbReference>
<dbReference type="Pfam" id="PF02737">
    <property type="entry name" value="3HCDH_N"/>
    <property type="match status" value="1"/>
</dbReference>
<evidence type="ECO:0000313" key="6">
    <source>
        <dbReference type="EMBL" id="PIE33446.1"/>
    </source>
</evidence>
<dbReference type="GO" id="GO:0070403">
    <property type="term" value="F:NAD+ binding"/>
    <property type="evidence" value="ECO:0007669"/>
    <property type="project" value="InterPro"/>
</dbReference>
<comment type="caution">
    <text evidence="6">The sequence shown here is derived from an EMBL/GenBank/DDBJ whole genome shotgun (WGS) entry which is preliminary data.</text>
</comment>
<dbReference type="InterPro" id="IPR036291">
    <property type="entry name" value="NAD(P)-bd_dom_sf"/>
</dbReference>
<accession>A0A2G6KCM1</accession>
<dbReference type="PROSITE" id="PS00067">
    <property type="entry name" value="3HCDH"/>
    <property type="match status" value="1"/>
</dbReference>
<evidence type="ECO:0000256" key="2">
    <source>
        <dbReference type="ARBA" id="ARBA00023002"/>
    </source>
</evidence>
<name>A0A2G6KCM1_9BACT</name>
<evidence type="ECO:0000259" key="5">
    <source>
        <dbReference type="Pfam" id="PF02737"/>
    </source>
</evidence>
<evidence type="ECO:0000256" key="1">
    <source>
        <dbReference type="ARBA" id="ARBA00009463"/>
    </source>
</evidence>
<evidence type="ECO:0000313" key="7">
    <source>
        <dbReference type="Proteomes" id="UP000230821"/>
    </source>
</evidence>
<dbReference type="InterPro" id="IPR006108">
    <property type="entry name" value="3HC_DH_C"/>
</dbReference>
<dbReference type="Gene3D" id="1.10.1040.10">
    <property type="entry name" value="N-(1-d-carboxylethyl)-l-norvaline Dehydrogenase, domain 2"/>
    <property type="match status" value="1"/>
</dbReference>
<dbReference type="InterPro" id="IPR008927">
    <property type="entry name" value="6-PGluconate_DH-like_C_sf"/>
</dbReference>
<proteinExistence type="inferred from homology"/>
<feature type="site" description="Important for catalytic activity" evidence="3">
    <location>
        <position position="140"/>
    </location>
</feature>
<keyword evidence="2" id="KW-0560">Oxidoreductase</keyword>
<feature type="domain" description="3-hydroxyacyl-CoA dehydrogenase NAD binding" evidence="5">
    <location>
        <begin position="6"/>
        <end position="181"/>
    </location>
</feature>
<dbReference type="Gene3D" id="3.40.50.720">
    <property type="entry name" value="NAD(P)-binding Rossmann-like Domain"/>
    <property type="match status" value="1"/>
</dbReference>
<dbReference type="PIRSF" id="PIRSF000105">
    <property type="entry name" value="HCDH"/>
    <property type="match status" value="1"/>
</dbReference>
<dbReference type="SUPFAM" id="SSF51735">
    <property type="entry name" value="NAD(P)-binding Rossmann-fold domains"/>
    <property type="match status" value="1"/>
</dbReference>
<evidence type="ECO:0000259" key="4">
    <source>
        <dbReference type="Pfam" id="PF00725"/>
    </source>
</evidence>
<reference evidence="6 7" key="1">
    <citation type="submission" date="2017-10" db="EMBL/GenBank/DDBJ databases">
        <title>Novel microbial diversity and functional potential in the marine mammal oral microbiome.</title>
        <authorList>
            <person name="Dudek N.K."/>
            <person name="Sun C.L."/>
            <person name="Burstein D."/>
            <person name="Kantor R.S."/>
            <person name="Aliaga Goltsman D.S."/>
            <person name="Bik E.M."/>
            <person name="Thomas B.C."/>
            <person name="Banfield J.F."/>
            <person name="Relman D.A."/>
        </authorList>
    </citation>
    <scope>NUCLEOTIDE SEQUENCE [LARGE SCALE GENOMIC DNA]</scope>
    <source>
        <strain evidence="6">DOLJORAL78_47_16</strain>
    </source>
</reference>
<dbReference type="AlphaFoldDB" id="A0A2G6KCM1"/>
<dbReference type="InterPro" id="IPR006176">
    <property type="entry name" value="3-OHacyl-CoA_DH_NAD-bd"/>
</dbReference>
<dbReference type="PANTHER" id="PTHR48075">
    <property type="entry name" value="3-HYDROXYACYL-COA DEHYDROGENASE FAMILY PROTEIN"/>
    <property type="match status" value="1"/>
</dbReference>
<dbReference type="GO" id="GO:0006631">
    <property type="term" value="P:fatty acid metabolic process"/>
    <property type="evidence" value="ECO:0007669"/>
    <property type="project" value="InterPro"/>
</dbReference>
<gene>
    <name evidence="6" type="ORF">CSA56_11610</name>
</gene>
<dbReference type="EMBL" id="PDSK01000098">
    <property type="protein sequence ID" value="PIE33446.1"/>
    <property type="molecule type" value="Genomic_DNA"/>
</dbReference>
<dbReference type="Pfam" id="PF00725">
    <property type="entry name" value="3HCDH"/>
    <property type="match status" value="1"/>
</dbReference>
<dbReference type="SUPFAM" id="SSF48179">
    <property type="entry name" value="6-phosphogluconate dehydrogenase C-terminal domain-like"/>
    <property type="match status" value="1"/>
</dbReference>
<evidence type="ECO:0000256" key="3">
    <source>
        <dbReference type="PIRSR" id="PIRSR000105-1"/>
    </source>
</evidence>
<comment type="similarity">
    <text evidence="1">Belongs to the 3-hydroxyacyl-CoA dehydrogenase family.</text>
</comment>
<dbReference type="PANTHER" id="PTHR48075:SF5">
    <property type="entry name" value="3-HYDROXYBUTYRYL-COA DEHYDROGENASE"/>
    <property type="match status" value="1"/>
</dbReference>
<dbReference type="GO" id="GO:0016616">
    <property type="term" value="F:oxidoreductase activity, acting on the CH-OH group of donors, NAD or NADP as acceptor"/>
    <property type="evidence" value="ECO:0007669"/>
    <property type="project" value="InterPro"/>
</dbReference>
<feature type="domain" description="3-hydroxyacyl-CoA dehydrogenase C-terminal" evidence="4">
    <location>
        <begin position="186"/>
        <end position="282"/>
    </location>
</feature>
<organism evidence="6 7">
    <name type="scientific">candidate division KSB3 bacterium</name>
    <dbReference type="NCBI Taxonomy" id="2044937"/>
    <lineage>
        <taxon>Bacteria</taxon>
        <taxon>candidate division KSB3</taxon>
    </lineage>
</organism>